<accession>A0A382IW39</accession>
<evidence type="ECO:0000313" key="1">
    <source>
        <dbReference type="EMBL" id="SVC03337.1"/>
    </source>
</evidence>
<sequence>MRIAVTFVSVSTATSFLLALAVSGAEAQAPNLQGIWQTVNTAAWDIEDHSGSLGIPAGQGVVDGGTIPYQPWALLQKQENFANRATADPLASCAMPGVPRITYMPYPFQILQFDDRVLILYEYGHVTRTIYMDGSDHPDGHIDFWMGDSRGRWEGDTL</sequence>
<reference evidence="1" key="1">
    <citation type="submission" date="2018-05" db="EMBL/GenBank/DDBJ databases">
        <authorList>
            <person name="Lanie J.A."/>
            <person name="Ng W.-L."/>
            <person name="Kazmierczak K.M."/>
            <person name="Andrzejewski T.M."/>
            <person name="Davidsen T.M."/>
            <person name="Wayne K.J."/>
            <person name="Tettelin H."/>
            <person name="Glass J.I."/>
            <person name="Rusch D."/>
            <person name="Podicherti R."/>
            <person name="Tsui H.-C.T."/>
            <person name="Winkler M.E."/>
        </authorList>
    </citation>
    <scope>NUCLEOTIDE SEQUENCE</scope>
</reference>
<name>A0A382IW39_9ZZZZ</name>
<gene>
    <name evidence="1" type="ORF">METZ01_LOCUS256191</name>
</gene>
<dbReference type="EMBL" id="UINC01069732">
    <property type="protein sequence ID" value="SVC03337.1"/>
    <property type="molecule type" value="Genomic_DNA"/>
</dbReference>
<protein>
    <recommendedName>
        <fullName evidence="2">Lipocalin-like domain-containing protein</fullName>
    </recommendedName>
</protein>
<dbReference type="AlphaFoldDB" id="A0A382IW39"/>
<organism evidence="1">
    <name type="scientific">marine metagenome</name>
    <dbReference type="NCBI Taxonomy" id="408172"/>
    <lineage>
        <taxon>unclassified sequences</taxon>
        <taxon>metagenomes</taxon>
        <taxon>ecological metagenomes</taxon>
    </lineage>
</organism>
<evidence type="ECO:0008006" key="2">
    <source>
        <dbReference type="Google" id="ProtNLM"/>
    </source>
</evidence>
<feature type="non-terminal residue" evidence="1">
    <location>
        <position position="158"/>
    </location>
</feature>
<proteinExistence type="predicted"/>